<evidence type="ECO:0000313" key="2">
    <source>
        <dbReference type="Proteomes" id="UP000814033"/>
    </source>
</evidence>
<reference evidence="1" key="1">
    <citation type="submission" date="2021-02" db="EMBL/GenBank/DDBJ databases">
        <authorList>
            <consortium name="DOE Joint Genome Institute"/>
            <person name="Ahrendt S."/>
            <person name="Looney B.P."/>
            <person name="Miyauchi S."/>
            <person name="Morin E."/>
            <person name="Drula E."/>
            <person name="Courty P.E."/>
            <person name="Chicoki N."/>
            <person name="Fauchery L."/>
            <person name="Kohler A."/>
            <person name="Kuo A."/>
            <person name="Labutti K."/>
            <person name="Pangilinan J."/>
            <person name="Lipzen A."/>
            <person name="Riley R."/>
            <person name="Andreopoulos W."/>
            <person name="He G."/>
            <person name="Johnson J."/>
            <person name="Barry K.W."/>
            <person name="Grigoriev I.V."/>
            <person name="Nagy L."/>
            <person name="Hibbett D."/>
            <person name="Henrissat B."/>
            <person name="Matheny P.B."/>
            <person name="Labbe J."/>
            <person name="Martin F."/>
        </authorList>
    </citation>
    <scope>NUCLEOTIDE SEQUENCE</scope>
    <source>
        <strain evidence="1">FP105234-sp</strain>
    </source>
</reference>
<protein>
    <submittedName>
        <fullName evidence="1">Uncharacterized protein</fullName>
    </submittedName>
</protein>
<evidence type="ECO:0000313" key="1">
    <source>
        <dbReference type="EMBL" id="KAI0038896.1"/>
    </source>
</evidence>
<accession>A0ACB8R5P7</accession>
<comment type="caution">
    <text evidence="1">The sequence shown here is derived from an EMBL/GenBank/DDBJ whole genome shotgun (WGS) entry which is preliminary data.</text>
</comment>
<reference evidence="1" key="2">
    <citation type="journal article" date="2022" name="New Phytol.">
        <title>Evolutionary transition to the ectomycorrhizal habit in the genomes of a hyperdiverse lineage of mushroom-forming fungi.</title>
        <authorList>
            <person name="Looney B."/>
            <person name="Miyauchi S."/>
            <person name="Morin E."/>
            <person name="Drula E."/>
            <person name="Courty P.E."/>
            <person name="Kohler A."/>
            <person name="Kuo A."/>
            <person name="LaButti K."/>
            <person name="Pangilinan J."/>
            <person name="Lipzen A."/>
            <person name="Riley R."/>
            <person name="Andreopoulos W."/>
            <person name="He G."/>
            <person name="Johnson J."/>
            <person name="Nolan M."/>
            <person name="Tritt A."/>
            <person name="Barry K.W."/>
            <person name="Grigoriev I.V."/>
            <person name="Nagy L.G."/>
            <person name="Hibbett D."/>
            <person name="Henrissat B."/>
            <person name="Matheny P.B."/>
            <person name="Labbe J."/>
            <person name="Martin F.M."/>
        </authorList>
    </citation>
    <scope>NUCLEOTIDE SEQUENCE</scope>
    <source>
        <strain evidence="1">FP105234-sp</strain>
    </source>
</reference>
<sequence>MASLSSNSHQAEKQRVLSQDRLPKSTREIEVIPAFRRRSSVSFDDGNLAILAGQSYILVHRGFICRHSAYLAELAENLKSDSCIRLEGRPVLELKEPAEDVSLLFHALYDGVTTLFQQSTNLRIAFVLFRLSSTYHIEKLRSEALAFLKKGWPSSLGQWDRRERHVPRFDSDFARAMLLPHPIAVINLARRFNAPELLPAALYELSRYPPSLASAGLFDPHDGLHHVLTLRDLTCLLRGRESASRFLSTFMVNELEGRKPSSACRKRSDDHPDRWRECQGAFDLVTFELLCDVNGVVIGRTSDPLFAMLEAVNMQAHLGDEGAWNLYRPCDVCRDEFAATVHDAREHFWRKLPEWFGIDVPGWG</sequence>
<gene>
    <name evidence="1" type="ORF">FA95DRAFT_1613026</name>
</gene>
<keyword evidence="2" id="KW-1185">Reference proteome</keyword>
<name>A0ACB8R5P7_9AGAM</name>
<proteinExistence type="predicted"/>
<organism evidence="1 2">
    <name type="scientific">Auriscalpium vulgare</name>
    <dbReference type="NCBI Taxonomy" id="40419"/>
    <lineage>
        <taxon>Eukaryota</taxon>
        <taxon>Fungi</taxon>
        <taxon>Dikarya</taxon>
        <taxon>Basidiomycota</taxon>
        <taxon>Agaricomycotina</taxon>
        <taxon>Agaricomycetes</taxon>
        <taxon>Russulales</taxon>
        <taxon>Auriscalpiaceae</taxon>
        <taxon>Auriscalpium</taxon>
    </lineage>
</organism>
<dbReference type="EMBL" id="MU276392">
    <property type="protein sequence ID" value="KAI0038896.1"/>
    <property type="molecule type" value="Genomic_DNA"/>
</dbReference>
<dbReference type="Proteomes" id="UP000814033">
    <property type="component" value="Unassembled WGS sequence"/>
</dbReference>